<evidence type="ECO:0000313" key="1">
    <source>
        <dbReference type="EMBL" id="TEB26506.1"/>
    </source>
</evidence>
<evidence type="ECO:0000313" key="2">
    <source>
        <dbReference type="Proteomes" id="UP000298030"/>
    </source>
</evidence>
<dbReference type="Proteomes" id="UP000298030">
    <property type="component" value="Unassembled WGS sequence"/>
</dbReference>
<organism evidence="1 2">
    <name type="scientific">Coprinellus micaceus</name>
    <name type="common">Glistening ink-cap mushroom</name>
    <name type="synonym">Coprinus micaceus</name>
    <dbReference type="NCBI Taxonomy" id="71717"/>
    <lineage>
        <taxon>Eukaryota</taxon>
        <taxon>Fungi</taxon>
        <taxon>Dikarya</taxon>
        <taxon>Basidiomycota</taxon>
        <taxon>Agaricomycotina</taxon>
        <taxon>Agaricomycetes</taxon>
        <taxon>Agaricomycetidae</taxon>
        <taxon>Agaricales</taxon>
        <taxon>Agaricineae</taxon>
        <taxon>Psathyrellaceae</taxon>
        <taxon>Coprinellus</taxon>
    </lineage>
</organism>
<sequence length="142" mass="16124">MGRRPAFEGHTSVLGLQMSGMQREYERHHAMDPRPTRIRTGRVRTNPDSQASPNFGQQNLTTVFLLHYLAFLAVVVVFKTLGTDASIHVPSHCALWCVFQSCWIGTAGWVESRKKWVELGKEWVGLVRRSGMWEKVEVGEAK</sequence>
<name>A0A4Y7SXB7_COPMI</name>
<dbReference type="AlphaFoldDB" id="A0A4Y7SXB7"/>
<proteinExistence type="predicted"/>
<comment type="caution">
    <text evidence="1">The sequence shown here is derived from an EMBL/GenBank/DDBJ whole genome shotgun (WGS) entry which is preliminary data.</text>
</comment>
<gene>
    <name evidence="1" type="ORF">FA13DRAFT_1816942</name>
</gene>
<accession>A0A4Y7SXB7</accession>
<protein>
    <submittedName>
        <fullName evidence="1">Uncharacterized protein</fullName>
    </submittedName>
</protein>
<keyword evidence="2" id="KW-1185">Reference proteome</keyword>
<dbReference type="EMBL" id="QPFP01000048">
    <property type="protein sequence ID" value="TEB26506.1"/>
    <property type="molecule type" value="Genomic_DNA"/>
</dbReference>
<reference evidence="1 2" key="1">
    <citation type="journal article" date="2019" name="Nat. Ecol. Evol.">
        <title>Megaphylogeny resolves global patterns of mushroom evolution.</title>
        <authorList>
            <person name="Varga T."/>
            <person name="Krizsan K."/>
            <person name="Foldi C."/>
            <person name="Dima B."/>
            <person name="Sanchez-Garcia M."/>
            <person name="Sanchez-Ramirez S."/>
            <person name="Szollosi G.J."/>
            <person name="Szarkandi J.G."/>
            <person name="Papp V."/>
            <person name="Albert L."/>
            <person name="Andreopoulos W."/>
            <person name="Angelini C."/>
            <person name="Antonin V."/>
            <person name="Barry K.W."/>
            <person name="Bougher N.L."/>
            <person name="Buchanan P."/>
            <person name="Buyck B."/>
            <person name="Bense V."/>
            <person name="Catcheside P."/>
            <person name="Chovatia M."/>
            <person name="Cooper J."/>
            <person name="Damon W."/>
            <person name="Desjardin D."/>
            <person name="Finy P."/>
            <person name="Geml J."/>
            <person name="Haridas S."/>
            <person name="Hughes K."/>
            <person name="Justo A."/>
            <person name="Karasinski D."/>
            <person name="Kautmanova I."/>
            <person name="Kiss B."/>
            <person name="Kocsube S."/>
            <person name="Kotiranta H."/>
            <person name="LaButti K.M."/>
            <person name="Lechner B.E."/>
            <person name="Liimatainen K."/>
            <person name="Lipzen A."/>
            <person name="Lukacs Z."/>
            <person name="Mihaltcheva S."/>
            <person name="Morgado L.N."/>
            <person name="Niskanen T."/>
            <person name="Noordeloos M.E."/>
            <person name="Ohm R.A."/>
            <person name="Ortiz-Santana B."/>
            <person name="Ovrebo C."/>
            <person name="Racz N."/>
            <person name="Riley R."/>
            <person name="Savchenko A."/>
            <person name="Shiryaev A."/>
            <person name="Soop K."/>
            <person name="Spirin V."/>
            <person name="Szebenyi C."/>
            <person name="Tomsovsky M."/>
            <person name="Tulloss R.E."/>
            <person name="Uehling J."/>
            <person name="Grigoriev I.V."/>
            <person name="Vagvolgyi C."/>
            <person name="Papp T."/>
            <person name="Martin F.M."/>
            <person name="Miettinen O."/>
            <person name="Hibbett D.S."/>
            <person name="Nagy L.G."/>
        </authorList>
    </citation>
    <scope>NUCLEOTIDE SEQUENCE [LARGE SCALE GENOMIC DNA]</scope>
    <source>
        <strain evidence="1 2">FP101781</strain>
    </source>
</reference>